<proteinExistence type="predicted"/>
<evidence type="ECO:0000313" key="3">
    <source>
        <dbReference type="EMBL" id="NFV82319.1"/>
    </source>
</evidence>
<keyword evidence="1" id="KW-0175">Coiled coil</keyword>
<evidence type="ECO:0000313" key="4">
    <source>
        <dbReference type="Proteomes" id="UP000480684"/>
    </source>
</evidence>
<feature type="coiled-coil region" evidence="1">
    <location>
        <begin position="119"/>
        <end position="174"/>
    </location>
</feature>
<sequence>MEQKDQLAPLLERLEGLAAALEALDDGAPSPAADDVLDTLSRMERRDIQTFSAIDTFATALKSVSHHLAHLRNSVQHTNAQHSGKLDGLAERLAGIEARIEAGFLDQAPVDFSPMAAMLDTIGQRLSGLEEKLEGLVKQQAHWPFDADAFATALATIADRLARVEAKMDRAAQQPVLEPEATANLLSAIVERVGVVEDKVDSGADGTSIAACLLAVDRRLSRIEGGLGMKRPLPAAAEIPDLADVVEVEDSPMESGPMEAGPVHPATTADAPPLAGEPAVPAVTDTDTPAAPAPPEATSRERVDQLLEQVFKVLAR</sequence>
<name>A0A7C9QX51_9PROT</name>
<gene>
    <name evidence="3" type="ORF">G4223_19585</name>
</gene>
<evidence type="ECO:0000256" key="2">
    <source>
        <dbReference type="SAM" id="MobiDB-lite"/>
    </source>
</evidence>
<comment type="caution">
    <text evidence="3">The sequence shown here is derived from an EMBL/GenBank/DDBJ whole genome shotgun (WGS) entry which is preliminary data.</text>
</comment>
<dbReference type="Proteomes" id="UP000480684">
    <property type="component" value="Unassembled WGS sequence"/>
</dbReference>
<dbReference type="EMBL" id="JAAIYP010000048">
    <property type="protein sequence ID" value="NFV82319.1"/>
    <property type="molecule type" value="Genomic_DNA"/>
</dbReference>
<accession>A0A7C9QX51</accession>
<dbReference type="RefSeq" id="WP_163683237.1">
    <property type="nucleotide sequence ID" value="NZ_JAAIYP010000048.1"/>
</dbReference>
<dbReference type="AlphaFoldDB" id="A0A7C9QX51"/>
<evidence type="ECO:0000256" key="1">
    <source>
        <dbReference type="SAM" id="Coils"/>
    </source>
</evidence>
<keyword evidence="4" id="KW-1185">Reference proteome</keyword>
<reference evidence="3 4" key="1">
    <citation type="submission" date="2020-02" db="EMBL/GenBank/DDBJ databases">
        <authorList>
            <person name="Dziuba M."/>
            <person name="Kuznetsov B."/>
            <person name="Mardanov A."/>
            <person name="Ravin N."/>
            <person name="Grouzdev D."/>
        </authorList>
    </citation>
    <scope>NUCLEOTIDE SEQUENCE [LARGE SCALE GENOMIC DNA]</scope>
    <source>
        <strain evidence="3 4">SpK</strain>
    </source>
</reference>
<organism evidence="3 4">
    <name type="scientific">Magnetospirillum aberrantis SpK</name>
    <dbReference type="NCBI Taxonomy" id="908842"/>
    <lineage>
        <taxon>Bacteria</taxon>
        <taxon>Pseudomonadati</taxon>
        <taxon>Pseudomonadota</taxon>
        <taxon>Alphaproteobacteria</taxon>
        <taxon>Rhodospirillales</taxon>
        <taxon>Rhodospirillaceae</taxon>
        <taxon>Magnetospirillum</taxon>
    </lineage>
</organism>
<feature type="compositionally biased region" description="Low complexity" evidence="2">
    <location>
        <begin position="278"/>
        <end position="290"/>
    </location>
</feature>
<protein>
    <submittedName>
        <fullName evidence="3">Uncharacterized protein</fullName>
    </submittedName>
</protein>
<feature type="region of interest" description="Disordered" evidence="2">
    <location>
        <begin position="250"/>
        <end position="303"/>
    </location>
</feature>